<evidence type="ECO:0000256" key="2">
    <source>
        <dbReference type="ARBA" id="ARBA00007375"/>
    </source>
</evidence>
<comment type="subcellular location">
    <subcellularLocation>
        <location evidence="1">Membrane</location>
        <topology evidence="1">Multi-pass membrane protein</topology>
    </subcellularLocation>
</comment>
<keyword evidence="4 6" id="KW-1133">Transmembrane helix</keyword>
<name>A0A7S8F6I6_9SPHN</name>
<sequence>MPKRALAEHRPWLLASLTASLAFYFVTRDWLPLTPVPELYLALLKGAGVGFLAVYAWVRHPERDAKVISLVMLLGALGDALLDLFFEVGAGFFLAGHLVASVFYLQHRRKAYRGSQIGAAVALLVATPLISWLLTREPLVLLYSVGLGIMAATAWASRFPRYRVGIGAVLFVISDWLIFARMGVPAMKPVADWLVWPIYYSGQFLIATGVIQTLRSDRNRP</sequence>
<gene>
    <name evidence="7" type="ORF">IRL76_05815</name>
</gene>
<proteinExistence type="inferred from homology"/>
<feature type="transmembrane region" description="Helical" evidence="6">
    <location>
        <begin position="39"/>
        <end position="58"/>
    </location>
</feature>
<dbReference type="KEGG" id="qso:IRL76_05815"/>
<dbReference type="GO" id="GO:0016020">
    <property type="term" value="C:membrane"/>
    <property type="evidence" value="ECO:0007669"/>
    <property type="project" value="UniProtKB-SubCell"/>
</dbReference>
<dbReference type="RefSeq" id="WP_200983841.1">
    <property type="nucleotide sequence ID" value="NZ_CP064654.1"/>
</dbReference>
<feature type="transmembrane region" description="Helical" evidence="6">
    <location>
        <begin position="164"/>
        <end position="184"/>
    </location>
</feature>
<dbReference type="PANTHER" id="PTHR31885:SF6">
    <property type="entry name" value="GH04784P"/>
    <property type="match status" value="1"/>
</dbReference>
<protein>
    <submittedName>
        <fullName evidence="7">Lysoplasmalogenase</fullName>
    </submittedName>
</protein>
<keyword evidence="5 6" id="KW-0472">Membrane</keyword>
<feature type="transmembrane region" description="Helical" evidence="6">
    <location>
        <begin position="117"/>
        <end position="134"/>
    </location>
</feature>
<feature type="transmembrane region" description="Helical" evidence="6">
    <location>
        <begin position="12"/>
        <end position="27"/>
    </location>
</feature>
<feature type="transmembrane region" description="Helical" evidence="6">
    <location>
        <begin position="196"/>
        <end position="214"/>
    </location>
</feature>
<dbReference type="AlphaFoldDB" id="A0A7S8F6I6"/>
<evidence type="ECO:0000313" key="7">
    <source>
        <dbReference type="EMBL" id="QPD00047.1"/>
    </source>
</evidence>
<evidence type="ECO:0000256" key="4">
    <source>
        <dbReference type="ARBA" id="ARBA00022989"/>
    </source>
</evidence>
<feature type="transmembrane region" description="Helical" evidence="6">
    <location>
        <begin position="65"/>
        <end position="82"/>
    </location>
</feature>
<dbReference type="EMBL" id="CP064654">
    <property type="protein sequence ID" value="QPD00047.1"/>
    <property type="molecule type" value="Genomic_DNA"/>
</dbReference>
<feature type="transmembrane region" description="Helical" evidence="6">
    <location>
        <begin position="88"/>
        <end position="105"/>
    </location>
</feature>
<feature type="transmembrane region" description="Helical" evidence="6">
    <location>
        <begin position="140"/>
        <end position="157"/>
    </location>
</feature>
<comment type="similarity">
    <text evidence="2">Belongs to the TMEM86 family.</text>
</comment>
<dbReference type="Proteomes" id="UP000594459">
    <property type="component" value="Chromosome"/>
</dbReference>
<keyword evidence="8" id="KW-1185">Reference proteome</keyword>
<evidence type="ECO:0000256" key="5">
    <source>
        <dbReference type="ARBA" id="ARBA00023136"/>
    </source>
</evidence>
<organism evidence="7 8">
    <name type="scientific">Qipengyuania soli</name>
    <dbReference type="NCBI Taxonomy" id="2782568"/>
    <lineage>
        <taxon>Bacteria</taxon>
        <taxon>Pseudomonadati</taxon>
        <taxon>Pseudomonadota</taxon>
        <taxon>Alphaproteobacteria</taxon>
        <taxon>Sphingomonadales</taxon>
        <taxon>Erythrobacteraceae</taxon>
        <taxon>Qipengyuania</taxon>
    </lineage>
</organism>
<dbReference type="Pfam" id="PF07947">
    <property type="entry name" value="YhhN"/>
    <property type="match status" value="1"/>
</dbReference>
<evidence type="ECO:0000256" key="3">
    <source>
        <dbReference type="ARBA" id="ARBA00022692"/>
    </source>
</evidence>
<reference evidence="7 8" key="1">
    <citation type="submission" date="2020-11" db="EMBL/GenBank/DDBJ databases">
        <title>The genome sequence of Erythrobacter sp. 6D36.</title>
        <authorList>
            <person name="Liu Y."/>
        </authorList>
    </citation>
    <scope>NUCLEOTIDE SEQUENCE [LARGE SCALE GENOMIC DNA]</scope>
    <source>
        <strain evidence="7 8">6D36</strain>
    </source>
</reference>
<evidence type="ECO:0000256" key="1">
    <source>
        <dbReference type="ARBA" id="ARBA00004141"/>
    </source>
</evidence>
<evidence type="ECO:0000256" key="6">
    <source>
        <dbReference type="SAM" id="Phobius"/>
    </source>
</evidence>
<dbReference type="GO" id="GO:0016787">
    <property type="term" value="F:hydrolase activity"/>
    <property type="evidence" value="ECO:0007669"/>
    <property type="project" value="TreeGrafter"/>
</dbReference>
<evidence type="ECO:0000313" key="8">
    <source>
        <dbReference type="Proteomes" id="UP000594459"/>
    </source>
</evidence>
<dbReference type="InterPro" id="IPR012506">
    <property type="entry name" value="TMEM86B-like"/>
</dbReference>
<keyword evidence="3 6" id="KW-0812">Transmembrane</keyword>
<accession>A0A7S8F6I6</accession>
<dbReference type="PANTHER" id="PTHR31885">
    <property type="entry name" value="GH04784P"/>
    <property type="match status" value="1"/>
</dbReference>